<dbReference type="InterPro" id="IPR001633">
    <property type="entry name" value="EAL_dom"/>
</dbReference>
<dbReference type="InterPro" id="IPR013656">
    <property type="entry name" value="PAS_4"/>
</dbReference>
<evidence type="ECO:0000259" key="5">
    <source>
        <dbReference type="PROSITE" id="PS50887"/>
    </source>
</evidence>
<keyword evidence="1" id="KW-0732">Signal</keyword>
<dbReference type="Pfam" id="PF08448">
    <property type="entry name" value="PAS_4"/>
    <property type="match status" value="1"/>
</dbReference>
<dbReference type="Proteomes" id="UP000604898">
    <property type="component" value="Unassembled WGS sequence"/>
</dbReference>
<feature type="chain" id="PRO_5047525722" evidence="1">
    <location>
        <begin position="26"/>
        <end position="1489"/>
    </location>
</feature>
<dbReference type="NCBIfam" id="TIGR00229">
    <property type="entry name" value="sensory_box"/>
    <property type="match status" value="1"/>
</dbReference>
<feature type="domain" description="PAC" evidence="3">
    <location>
        <begin position="1000"/>
        <end position="1052"/>
    </location>
</feature>
<dbReference type="SUPFAM" id="SSF141868">
    <property type="entry name" value="EAL domain-like"/>
    <property type="match status" value="1"/>
</dbReference>
<evidence type="ECO:0000313" key="7">
    <source>
        <dbReference type="Proteomes" id="UP000604898"/>
    </source>
</evidence>
<dbReference type="PROSITE" id="PS50113">
    <property type="entry name" value="PAC"/>
    <property type="match status" value="2"/>
</dbReference>
<protein>
    <submittedName>
        <fullName evidence="6">EAL domain-containing protein</fullName>
    </submittedName>
</protein>
<gene>
    <name evidence="6" type="ORF">JMA39_17030</name>
</gene>
<dbReference type="PROSITE" id="PS50112">
    <property type="entry name" value="PAS"/>
    <property type="match status" value="1"/>
</dbReference>
<feature type="domain" description="GGDEF" evidence="5">
    <location>
        <begin position="1084"/>
        <end position="1217"/>
    </location>
</feature>
<comment type="caution">
    <text evidence="6">The sequence shown here is derived from an EMBL/GenBank/DDBJ whole genome shotgun (WGS) entry which is preliminary data.</text>
</comment>
<dbReference type="Gene3D" id="3.30.70.270">
    <property type="match status" value="1"/>
</dbReference>
<evidence type="ECO:0000259" key="2">
    <source>
        <dbReference type="PROSITE" id="PS50112"/>
    </source>
</evidence>
<dbReference type="Gene3D" id="2.130.10.10">
    <property type="entry name" value="YVTN repeat-like/Quinoprotein amine dehydrogenase"/>
    <property type="match status" value="2"/>
</dbReference>
<keyword evidence="7" id="KW-1185">Reference proteome</keyword>
<dbReference type="Pfam" id="PF00990">
    <property type="entry name" value="GGDEF"/>
    <property type="match status" value="1"/>
</dbReference>
<dbReference type="SMART" id="SM00267">
    <property type="entry name" value="GGDEF"/>
    <property type="match status" value="1"/>
</dbReference>
<feature type="domain" description="EAL" evidence="4">
    <location>
        <begin position="1226"/>
        <end position="1481"/>
    </location>
</feature>
<dbReference type="PANTHER" id="PTHR44757">
    <property type="entry name" value="DIGUANYLATE CYCLASE DGCP"/>
    <property type="match status" value="1"/>
</dbReference>
<evidence type="ECO:0000259" key="4">
    <source>
        <dbReference type="PROSITE" id="PS50883"/>
    </source>
</evidence>
<evidence type="ECO:0000256" key="1">
    <source>
        <dbReference type="SAM" id="SignalP"/>
    </source>
</evidence>
<feature type="domain" description="PAC" evidence="3">
    <location>
        <begin position="879"/>
        <end position="933"/>
    </location>
</feature>
<dbReference type="InterPro" id="IPR015943">
    <property type="entry name" value="WD40/YVTN_repeat-like_dom_sf"/>
</dbReference>
<dbReference type="SMART" id="SM00091">
    <property type="entry name" value="PAS"/>
    <property type="match status" value="1"/>
</dbReference>
<dbReference type="PROSITE" id="PS50883">
    <property type="entry name" value="EAL"/>
    <property type="match status" value="1"/>
</dbReference>
<dbReference type="InterPro" id="IPR029787">
    <property type="entry name" value="Nucleotide_cyclase"/>
</dbReference>
<dbReference type="InterPro" id="IPR001610">
    <property type="entry name" value="PAC"/>
</dbReference>
<organism evidence="6 7">
    <name type="scientific">Shewanella schlegeliana</name>
    <dbReference type="NCBI Taxonomy" id="190308"/>
    <lineage>
        <taxon>Bacteria</taxon>
        <taxon>Pseudomonadati</taxon>
        <taxon>Pseudomonadota</taxon>
        <taxon>Gammaproteobacteria</taxon>
        <taxon>Alteromonadales</taxon>
        <taxon>Shewanellaceae</taxon>
        <taxon>Shewanella</taxon>
    </lineage>
</organism>
<dbReference type="EMBL" id="JAESVD010000011">
    <property type="protein sequence ID" value="MBL4914808.1"/>
    <property type="molecule type" value="Genomic_DNA"/>
</dbReference>
<dbReference type="InterPro" id="IPR000014">
    <property type="entry name" value="PAS"/>
</dbReference>
<dbReference type="SUPFAM" id="SSF55073">
    <property type="entry name" value="Nucleotide cyclase"/>
    <property type="match status" value="1"/>
</dbReference>
<dbReference type="SMART" id="SM00086">
    <property type="entry name" value="PAC"/>
    <property type="match status" value="2"/>
</dbReference>
<dbReference type="CDD" id="cd00130">
    <property type="entry name" value="PAS"/>
    <property type="match status" value="1"/>
</dbReference>
<dbReference type="SUPFAM" id="SSF50952">
    <property type="entry name" value="Soluble quinoprotein glucose dehydrogenase"/>
    <property type="match status" value="1"/>
</dbReference>
<proteinExistence type="predicted"/>
<reference evidence="6 7" key="1">
    <citation type="submission" date="2021-01" db="EMBL/GenBank/DDBJ databases">
        <title>Genome sequence of Shewanella schlegeliana JCM 11561.</title>
        <authorList>
            <person name="Zhang H."/>
            <person name="Li C."/>
        </authorList>
    </citation>
    <scope>NUCLEOTIDE SEQUENCE [LARGE SCALE GENOMIC DNA]</scope>
    <source>
        <strain evidence="6 7">JCM 11561</strain>
    </source>
</reference>
<dbReference type="Gene3D" id="2.60.40.10">
    <property type="entry name" value="Immunoglobulins"/>
    <property type="match status" value="1"/>
</dbReference>
<feature type="signal peptide" evidence="1">
    <location>
        <begin position="1"/>
        <end position="25"/>
    </location>
</feature>
<dbReference type="NCBIfam" id="TIGR00254">
    <property type="entry name" value="GGDEF"/>
    <property type="match status" value="1"/>
</dbReference>
<dbReference type="InterPro" id="IPR052155">
    <property type="entry name" value="Biofilm_reg_signaling"/>
</dbReference>
<dbReference type="RefSeq" id="WP_202723062.1">
    <property type="nucleotide sequence ID" value="NZ_BPEX01000007.1"/>
</dbReference>
<dbReference type="InterPro" id="IPR035919">
    <property type="entry name" value="EAL_sf"/>
</dbReference>
<dbReference type="InterPro" id="IPR035965">
    <property type="entry name" value="PAS-like_dom_sf"/>
</dbReference>
<name>A0ABS1T1Y8_9GAMM</name>
<dbReference type="SUPFAM" id="SSF55785">
    <property type="entry name" value="PYP-like sensor domain (PAS domain)"/>
    <property type="match status" value="2"/>
</dbReference>
<dbReference type="InterPro" id="IPR043128">
    <property type="entry name" value="Rev_trsase/Diguanyl_cyclase"/>
</dbReference>
<dbReference type="Pfam" id="PF08447">
    <property type="entry name" value="PAS_3"/>
    <property type="match status" value="1"/>
</dbReference>
<dbReference type="Pfam" id="PF07494">
    <property type="entry name" value="Reg_prop"/>
    <property type="match status" value="1"/>
</dbReference>
<sequence>MRTIIKKFWLSFILLILTCAAPALASGVVQRVLTASDGLTNGNVWDIAFDEHGFTWLATAEGLYRVSSNKVRRIDKVGLNSKLSDSQLYLSLPLSKQHILVSGANRIYLYDIYANKFTEFGNPELFPEYRGSGIVSHIEEASGDRIFLTFDGELLRFNYQNMSLERINFLPSNPDHPWRIMLPLSEQRLLIGKEKHLEVRDIHGVRLEVLPWHDAWGEIKNVFRHSSGRAWITSSKGLFEIDQTSLAIHKVEQLEHYITSIAEDKQGFLWLSTRTGLLRWFPDAKKGMLYGNELKLKSNIDYTYDIAVDETGLIWVGGSGDGVAILANDPDFLIDKYSKASPYQIKDEVIWTIYADDKHLWFGTDAGLMLVDKRTQKSYVINPYGINLNDSIYKIDSLDEDYLLVSSTNGLSVVNKHTFHSQSFASWSGGQSSLEYKIVYSTYFDPLIKGRIWFATSSGLYYWEEGFLEPKLVRLGSALNSHIAVEIVAITRDSSQRLWLGGKHIFGYLDSQETFHPVLEPLSFRPGEPDVRFIKEVNPGELWLGLDMQGLLSYDVQTGSLRSVTDDWKVNCNGIFFIERIGHYRVVGCPRSMIRQNLIDGEIITVLPHDGWISDELNEGAYFAADEGLYLGTPDGAMLLNVGALENRTAHDTVILESVEIYFEDRSELNLMPQSDYHILPGAQLISFQLSRNNFLDEKPMQLQYRLRRSGLDEQTSYIYLDGNSQLNISGLESGAYALDILSMDNEIWSDKPFSYHFYVEKFWWQTSWFKAMLLLCLLLTALGFIFIRQRQVKAFKVINLALLDSENRLKQALKGSNSELWEWQREGGLFRLENIAGLLSAHEPQIYLSLQEFPIHQEDAGEVMAAWEDMLQERTDRFEIEYRYWRTDGSMGWVRVMGRPVERNLSTGVIERVSGIYSDITEQRKLKDDVYLLAQAFENTSEAVLIFDSCEKVQVTNKSAQDMIGLTPEHLIGLAFLELLQVEGVSSSITNLLQQGLSWTGECFVDAGQGLKRPVWLNVSSILNTNGDTSHYVAVFSDITERKRTEADLRRLANYDVLTGLPNRSLFSSKLSQSVYQAEKEGSSLALLFLDLDRFKHVNDSYGHSMGDALLVEASNRLQALISDENVLCRFGGDEFVILLRDNPNIDAINYQCEQLLATIERPFMLYGREFYISTSIGVSLWPEDAKQPEALIKNADLAMYHAKEEGRGHFKYYSVERNAEALYHLKLEADLRKAIERNQLELHFQPQIDILQNDKLVGVEALLRWRHPKEGFIRTDIFIKVAEACGLIVEIDRWVMREACLYGARWAKQLAEPIKISVNISALHFRLPDFISGVQQIMAETHMPSSALSLEITEGVLMKELKVAKQHLKALKEIGIDVAIDDFGTGYSSLAYLRHFEVNTLKIDRSFLIDIATNKADQAIASSIIELARNLKLDVVAEGVETHEQLEHVFSRGCYVIQGYYFAKPMPVAAIEDYMGLKQEQELSLEG</sequence>
<dbReference type="Pfam" id="PF00563">
    <property type="entry name" value="EAL"/>
    <property type="match status" value="1"/>
</dbReference>
<dbReference type="Gene3D" id="3.20.20.450">
    <property type="entry name" value="EAL domain"/>
    <property type="match status" value="1"/>
</dbReference>
<dbReference type="InterPro" id="IPR013783">
    <property type="entry name" value="Ig-like_fold"/>
</dbReference>
<dbReference type="Gene3D" id="3.30.450.20">
    <property type="entry name" value="PAS domain"/>
    <property type="match status" value="2"/>
</dbReference>
<dbReference type="InterPro" id="IPR011110">
    <property type="entry name" value="Reg_prop"/>
</dbReference>
<dbReference type="InterPro" id="IPR011041">
    <property type="entry name" value="Quinoprot_gluc/sorb_DH_b-prop"/>
</dbReference>
<dbReference type="InterPro" id="IPR013655">
    <property type="entry name" value="PAS_fold_3"/>
</dbReference>
<dbReference type="SMART" id="SM00052">
    <property type="entry name" value="EAL"/>
    <property type="match status" value="1"/>
</dbReference>
<evidence type="ECO:0000313" key="6">
    <source>
        <dbReference type="EMBL" id="MBL4914808.1"/>
    </source>
</evidence>
<dbReference type="InterPro" id="IPR000160">
    <property type="entry name" value="GGDEF_dom"/>
</dbReference>
<evidence type="ECO:0000259" key="3">
    <source>
        <dbReference type="PROSITE" id="PS50113"/>
    </source>
</evidence>
<dbReference type="PANTHER" id="PTHR44757:SF2">
    <property type="entry name" value="BIOFILM ARCHITECTURE MAINTENANCE PROTEIN MBAA"/>
    <property type="match status" value="1"/>
</dbReference>
<accession>A0ABS1T1Y8</accession>
<dbReference type="CDD" id="cd01948">
    <property type="entry name" value="EAL"/>
    <property type="match status" value="1"/>
</dbReference>
<dbReference type="PROSITE" id="PS50887">
    <property type="entry name" value="GGDEF"/>
    <property type="match status" value="1"/>
</dbReference>
<dbReference type="CDD" id="cd01949">
    <property type="entry name" value="GGDEF"/>
    <property type="match status" value="1"/>
</dbReference>
<dbReference type="InterPro" id="IPR000700">
    <property type="entry name" value="PAS-assoc_C"/>
</dbReference>
<feature type="domain" description="PAS" evidence="2">
    <location>
        <begin position="930"/>
        <end position="984"/>
    </location>
</feature>